<evidence type="ECO:0000313" key="2">
    <source>
        <dbReference type="Proteomes" id="UP000008495"/>
    </source>
</evidence>
<proteinExistence type="predicted"/>
<name>K6W8M4_9MICO</name>
<reference evidence="1 2" key="1">
    <citation type="submission" date="2012-08" db="EMBL/GenBank/DDBJ databases">
        <title>Whole genome shotgun sequence of Austwickia chelonae NBRC 105200.</title>
        <authorList>
            <person name="Yoshida I."/>
            <person name="Hosoyama A."/>
            <person name="Tsuchikane K."/>
            <person name="Katsumata H."/>
            <person name="Ando Y."/>
            <person name="Ohji S."/>
            <person name="Hamada M."/>
            <person name="Tamura T."/>
            <person name="Yamazoe A."/>
            <person name="Yamazaki S."/>
            <person name="Fujita N."/>
        </authorList>
    </citation>
    <scope>NUCLEOTIDE SEQUENCE [LARGE SCALE GENOMIC DNA]</scope>
    <source>
        <strain evidence="1 2">NBRC 105200</strain>
    </source>
</reference>
<keyword evidence="2" id="KW-1185">Reference proteome</keyword>
<gene>
    <name evidence="1" type="ORF">AUCHE_08_04170</name>
</gene>
<protein>
    <submittedName>
        <fullName evidence="1">Uncharacterized protein</fullName>
    </submittedName>
</protein>
<dbReference type="Proteomes" id="UP000008495">
    <property type="component" value="Unassembled WGS sequence"/>
</dbReference>
<accession>K6W8M4</accession>
<dbReference type="EMBL" id="BAGZ01000008">
    <property type="protein sequence ID" value="GAB78172.1"/>
    <property type="molecule type" value="Genomic_DNA"/>
</dbReference>
<sequence length="140" mass="15864">MIVRCVATTGEALPLTARDPAQGVSADTEFALTLEDEYEVFAVTVFLGTTWYYVMDDDGNPWPTWVPAALFDVEDGSISPTWCLGYFRFGRDDQYPILSFPEWAHDHQFYERLVDGDAAAVATFERRRLELMRLTHGDSA</sequence>
<evidence type="ECO:0000313" key="1">
    <source>
        <dbReference type="EMBL" id="GAB78172.1"/>
    </source>
</evidence>
<organism evidence="1 2">
    <name type="scientific">Austwickia chelonae NBRC 105200</name>
    <dbReference type="NCBI Taxonomy" id="1184607"/>
    <lineage>
        <taxon>Bacteria</taxon>
        <taxon>Bacillati</taxon>
        <taxon>Actinomycetota</taxon>
        <taxon>Actinomycetes</taxon>
        <taxon>Micrococcales</taxon>
        <taxon>Dermatophilaceae</taxon>
        <taxon>Austwickia</taxon>
    </lineage>
</organism>
<dbReference type="eggNOG" id="ENOG5030I53">
    <property type="taxonomic scope" value="Bacteria"/>
</dbReference>
<dbReference type="STRING" id="100225.SAMN05421595_0693"/>
<comment type="caution">
    <text evidence="1">The sequence shown here is derived from an EMBL/GenBank/DDBJ whole genome shotgun (WGS) entry which is preliminary data.</text>
</comment>
<dbReference type="AlphaFoldDB" id="K6W8M4"/>